<evidence type="ECO:0000256" key="1">
    <source>
        <dbReference type="ARBA" id="ARBA00022679"/>
    </source>
</evidence>
<keyword evidence="1 3" id="KW-0808">Transferase</keyword>
<comment type="caution">
    <text evidence="3">The sequence shown here is derived from an EMBL/GenBank/DDBJ whole genome shotgun (WGS) entry which is preliminary data.</text>
</comment>
<dbReference type="AlphaFoldDB" id="A0A0G0AQE5"/>
<dbReference type="PANTHER" id="PTHR43300">
    <property type="entry name" value="ACETYLTRANSFERASE"/>
    <property type="match status" value="1"/>
</dbReference>
<reference evidence="3 4" key="1">
    <citation type="journal article" date="2015" name="Nature">
        <title>rRNA introns, odd ribosomes, and small enigmatic genomes across a large radiation of phyla.</title>
        <authorList>
            <person name="Brown C.T."/>
            <person name="Hug L.A."/>
            <person name="Thomas B.C."/>
            <person name="Sharon I."/>
            <person name="Castelle C.J."/>
            <person name="Singh A."/>
            <person name="Wilkins M.J."/>
            <person name="Williams K.H."/>
            <person name="Banfield J.F."/>
        </authorList>
    </citation>
    <scope>NUCLEOTIDE SEQUENCE [LARGE SCALE GENOMIC DNA]</scope>
</reference>
<protein>
    <submittedName>
        <fullName evidence="3">Hexapeptide repeat-containing transferase</fullName>
    </submittedName>
</protein>
<dbReference type="Proteomes" id="UP000034927">
    <property type="component" value="Unassembled WGS sequence"/>
</dbReference>
<dbReference type="CDD" id="cd04647">
    <property type="entry name" value="LbH_MAT_like"/>
    <property type="match status" value="1"/>
</dbReference>
<dbReference type="InterPro" id="IPR050179">
    <property type="entry name" value="Trans_hexapeptide_repeat"/>
</dbReference>
<dbReference type="EMBL" id="LBPO01000005">
    <property type="protein sequence ID" value="KKP59218.1"/>
    <property type="molecule type" value="Genomic_DNA"/>
</dbReference>
<sequence length="193" mass="21199">MDSFYSADEIKAIGFKAIGENVKISRKTSIYGAEYISIGSNVRIDDFCCLVANNNEIIIGSNIHIAFFCILMGSGGIIMEDFSGLSSRVSIYSATDDYSGLTLTNPTIPEKYKHIYSGKVVLRKHVIIGTNTTILPNLEIGVGCSIGANSLVTKSLDEWGIYIGTPVKKLKDRHKDLLKLEYEFSNEQTGKKS</sequence>
<organism evidence="3 4">
    <name type="scientific">Candidatus Magasanikbacteria bacterium GW2011_GWC2_34_16</name>
    <dbReference type="NCBI Taxonomy" id="1619045"/>
    <lineage>
        <taxon>Bacteria</taxon>
        <taxon>Candidatus Magasanikiibacteriota</taxon>
    </lineage>
</organism>
<dbReference type="PATRIC" id="fig|1619045.3.peg.334"/>
<accession>A0A0G0AQE5</accession>
<gene>
    <name evidence="3" type="ORF">UR53_C0005G0017</name>
</gene>
<keyword evidence="2" id="KW-0012">Acyltransferase</keyword>
<dbReference type="Gene3D" id="2.160.10.10">
    <property type="entry name" value="Hexapeptide repeat proteins"/>
    <property type="match status" value="1"/>
</dbReference>
<dbReference type="PANTHER" id="PTHR43300:SF12">
    <property type="entry name" value="CHLORAMPHENICOL ACETYLTRANSFERASE"/>
    <property type="match status" value="1"/>
</dbReference>
<proteinExistence type="predicted"/>
<evidence type="ECO:0000313" key="3">
    <source>
        <dbReference type="EMBL" id="KKP59218.1"/>
    </source>
</evidence>
<name>A0A0G0AQE5_9BACT</name>
<dbReference type="InterPro" id="IPR011004">
    <property type="entry name" value="Trimer_LpxA-like_sf"/>
</dbReference>
<dbReference type="GO" id="GO:0016746">
    <property type="term" value="F:acyltransferase activity"/>
    <property type="evidence" value="ECO:0007669"/>
    <property type="project" value="UniProtKB-KW"/>
</dbReference>
<evidence type="ECO:0000313" key="4">
    <source>
        <dbReference type="Proteomes" id="UP000034927"/>
    </source>
</evidence>
<evidence type="ECO:0000256" key="2">
    <source>
        <dbReference type="ARBA" id="ARBA00023315"/>
    </source>
</evidence>
<dbReference type="SUPFAM" id="SSF51161">
    <property type="entry name" value="Trimeric LpxA-like enzymes"/>
    <property type="match status" value="1"/>
</dbReference>